<comment type="caution">
    <text evidence="2">The sequence shown here is derived from an EMBL/GenBank/DDBJ whole genome shotgun (WGS) entry which is preliminary data.</text>
</comment>
<gene>
    <name evidence="2" type="ORF">ACFYWW_32035</name>
</gene>
<proteinExistence type="predicted"/>
<evidence type="ECO:0000313" key="2">
    <source>
        <dbReference type="EMBL" id="MFF3343275.1"/>
    </source>
</evidence>
<sequence>MTKKKCPPGCPAGRKQSDRPDQTAARADVPGRNVATPDHHPQEATWQTIGGPGSGKQGFDAVEFKAMVDAAGGDVAAAVQRWLVDTGRIEPGTPITGLEIRAWKQNQ</sequence>
<dbReference type="Proteomes" id="UP001601976">
    <property type="component" value="Unassembled WGS sequence"/>
</dbReference>
<name>A0ABW6RNX0_9ACTN</name>
<feature type="region of interest" description="Disordered" evidence="1">
    <location>
        <begin position="1"/>
        <end position="57"/>
    </location>
</feature>
<protein>
    <submittedName>
        <fullName evidence="2">Uncharacterized protein</fullName>
    </submittedName>
</protein>
<keyword evidence="3" id="KW-1185">Reference proteome</keyword>
<dbReference type="EMBL" id="JBIAPK010000013">
    <property type="protein sequence ID" value="MFF3343275.1"/>
    <property type="molecule type" value="Genomic_DNA"/>
</dbReference>
<evidence type="ECO:0000313" key="3">
    <source>
        <dbReference type="Proteomes" id="UP001601976"/>
    </source>
</evidence>
<evidence type="ECO:0000256" key="1">
    <source>
        <dbReference type="SAM" id="MobiDB-lite"/>
    </source>
</evidence>
<organism evidence="2 3">
    <name type="scientific">Streptomyces flavidovirens</name>
    <dbReference type="NCBI Taxonomy" id="67298"/>
    <lineage>
        <taxon>Bacteria</taxon>
        <taxon>Bacillati</taxon>
        <taxon>Actinomycetota</taxon>
        <taxon>Actinomycetes</taxon>
        <taxon>Kitasatosporales</taxon>
        <taxon>Streptomycetaceae</taxon>
        <taxon>Streptomyces</taxon>
    </lineage>
</organism>
<accession>A0ABW6RNX0</accession>
<dbReference type="RefSeq" id="WP_387898870.1">
    <property type="nucleotide sequence ID" value="NZ_JBIAPK010000013.1"/>
</dbReference>
<reference evidence="2 3" key="1">
    <citation type="submission" date="2024-10" db="EMBL/GenBank/DDBJ databases">
        <title>The Natural Products Discovery Center: Release of the First 8490 Sequenced Strains for Exploring Actinobacteria Biosynthetic Diversity.</title>
        <authorList>
            <person name="Kalkreuter E."/>
            <person name="Kautsar S.A."/>
            <person name="Yang D."/>
            <person name="Bader C.D."/>
            <person name="Teijaro C.N."/>
            <person name="Fluegel L."/>
            <person name="Davis C.M."/>
            <person name="Simpson J.R."/>
            <person name="Lauterbach L."/>
            <person name="Steele A.D."/>
            <person name="Gui C."/>
            <person name="Meng S."/>
            <person name="Li G."/>
            <person name="Viehrig K."/>
            <person name="Ye F."/>
            <person name="Su P."/>
            <person name="Kiefer A.F."/>
            <person name="Nichols A."/>
            <person name="Cepeda A.J."/>
            <person name="Yan W."/>
            <person name="Fan B."/>
            <person name="Jiang Y."/>
            <person name="Adhikari A."/>
            <person name="Zheng C.-J."/>
            <person name="Schuster L."/>
            <person name="Cowan T.M."/>
            <person name="Smanski M.J."/>
            <person name="Chevrette M.G."/>
            <person name="De Carvalho L.P.S."/>
            <person name="Shen B."/>
        </authorList>
    </citation>
    <scope>NUCLEOTIDE SEQUENCE [LARGE SCALE GENOMIC DNA]</scope>
    <source>
        <strain evidence="2 3">NPDC003029</strain>
    </source>
</reference>